<feature type="domain" description="Cytohesin Ubiquitin Protein Inducing" evidence="5">
    <location>
        <begin position="9"/>
        <end position="79"/>
    </location>
</feature>
<dbReference type="InterPro" id="IPR043447">
    <property type="entry name" value="CCDC120/INAVA"/>
</dbReference>
<gene>
    <name evidence="6" type="primary">FRMD4A</name>
    <name evidence="6" type="ORF">g.9311</name>
</gene>
<dbReference type="EMBL" id="GGYP01005753">
    <property type="protein sequence ID" value="MDE50524.1"/>
    <property type="molecule type" value="Transcribed_RNA"/>
</dbReference>
<accession>A0A6G1SJ29</accession>
<keyword evidence="2" id="KW-0963">Cytoplasm</keyword>
<feature type="region of interest" description="Disordered" evidence="4">
    <location>
        <begin position="173"/>
        <end position="194"/>
    </location>
</feature>
<feature type="compositionally biased region" description="Polar residues" evidence="4">
    <location>
        <begin position="173"/>
        <end position="185"/>
    </location>
</feature>
<proteinExistence type="predicted"/>
<comment type="subcellular location">
    <subcellularLocation>
        <location evidence="1">Cytoplasm</location>
    </subcellularLocation>
</comment>
<evidence type="ECO:0000256" key="2">
    <source>
        <dbReference type="ARBA" id="ARBA00022490"/>
    </source>
</evidence>
<evidence type="ECO:0000256" key="1">
    <source>
        <dbReference type="ARBA" id="ARBA00004496"/>
    </source>
</evidence>
<evidence type="ECO:0000313" key="6">
    <source>
        <dbReference type="EMBL" id="MDE50524.1"/>
    </source>
</evidence>
<evidence type="ECO:0000256" key="3">
    <source>
        <dbReference type="ARBA" id="ARBA00023054"/>
    </source>
</evidence>
<dbReference type="AlphaFoldDB" id="A0A6G1SJ29"/>
<evidence type="ECO:0000259" key="5">
    <source>
        <dbReference type="Pfam" id="PF11819"/>
    </source>
</evidence>
<protein>
    <submittedName>
        <fullName evidence="6">FERM domain-containing protein 4A</fullName>
    </submittedName>
</protein>
<dbReference type="Pfam" id="PF11819">
    <property type="entry name" value="CUPID"/>
    <property type="match status" value="1"/>
</dbReference>
<feature type="compositionally biased region" description="Low complexity" evidence="4">
    <location>
        <begin position="89"/>
        <end position="100"/>
    </location>
</feature>
<keyword evidence="3" id="KW-0175">Coiled coil</keyword>
<dbReference type="PANTHER" id="PTHR16093">
    <property type="entry name" value="COILED-COIL DOMAIN-CONTAINING PROTEIN 120 FAMILY MEMBER"/>
    <property type="match status" value="1"/>
</dbReference>
<feature type="region of interest" description="Disordered" evidence="4">
    <location>
        <begin position="79"/>
        <end position="109"/>
    </location>
</feature>
<dbReference type="GO" id="GO:0005737">
    <property type="term" value="C:cytoplasm"/>
    <property type="evidence" value="ECO:0007669"/>
    <property type="project" value="UniProtKB-SubCell"/>
</dbReference>
<name>A0A6G1SJ29_9ACAR</name>
<evidence type="ECO:0000256" key="4">
    <source>
        <dbReference type="SAM" id="MobiDB-lite"/>
    </source>
</evidence>
<sequence>MTSTFPTSRSNSHNLRYSIRQLQHKKEALINLEAALKRRINEFRELCLKEGELTGHLPADYPLQPREPIPQVRRRITRSNGNIPNEFHSSLSGSSSNSSIIPPPSSTIRLPCQNGRVTNFALPSTLSNVQHHPMSSHSSIADNRHQQSDNLKYSMHGRSNSESVTNQLTRLHTSERLQQPSCQYDSDSRNNHVKNSYPYHQPARPPRVFQVPNPVVSNKNPTQQLIEKQGSESNINGLYVNGNVPEKRSTVKTSVETLNDDLDLLSDGIKNFQPYYEETKPFQMSDFYKYSSKHRQKSAPQQEHTESIDNVYVDNKPKTTRQLQDEIAKMKNPLKFAACDDQIQASRKLIEKSDQRLMRATAKAIASNPSLAEKLNCIASNHNNNDGRY</sequence>
<reference evidence="6" key="1">
    <citation type="submission" date="2018-10" db="EMBL/GenBank/DDBJ databases">
        <title>Transcriptome assembly of Aceria tosichella (Wheat curl mite) Type 2.</title>
        <authorList>
            <person name="Scully E.D."/>
            <person name="Geib S.M."/>
            <person name="Palmer N.A."/>
            <person name="Gupta A.K."/>
            <person name="Sarath G."/>
            <person name="Tatineni S."/>
        </authorList>
    </citation>
    <scope>NUCLEOTIDE SEQUENCE</scope>
    <source>
        <strain evidence="6">LincolnNE</strain>
    </source>
</reference>
<dbReference type="PANTHER" id="PTHR16093:SF5">
    <property type="entry name" value="COILED-COIL DOMAIN-CONTAINING PROTEIN 120"/>
    <property type="match status" value="1"/>
</dbReference>
<dbReference type="InterPro" id="IPR021774">
    <property type="entry name" value="CUPID"/>
</dbReference>
<organism evidence="6">
    <name type="scientific">Aceria tosichella</name>
    <name type="common">wheat curl mite</name>
    <dbReference type="NCBI Taxonomy" id="561515"/>
    <lineage>
        <taxon>Eukaryota</taxon>
        <taxon>Metazoa</taxon>
        <taxon>Ecdysozoa</taxon>
        <taxon>Arthropoda</taxon>
        <taxon>Chelicerata</taxon>
        <taxon>Arachnida</taxon>
        <taxon>Acari</taxon>
        <taxon>Acariformes</taxon>
        <taxon>Trombidiformes</taxon>
        <taxon>Prostigmata</taxon>
        <taxon>Eupodina</taxon>
        <taxon>Eriophyoidea</taxon>
        <taxon>Eriophyidae</taxon>
        <taxon>Eriophyinae</taxon>
        <taxon>Aceriini</taxon>
        <taxon>Aceria</taxon>
    </lineage>
</organism>